<keyword evidence="1" id="KW-0812">Transmembrane</keyword>
<name>A0ABS7XVM6_9FLAO</name>
<evidence type="ECO:0000313" key="2">
    <source>
        <dbReference type="EMBL" id="MCA0132881.1"/>
    </source>
</evidence>
<keyword evidence="3" id="KW-1185">Reference proteome</keyword>
<sequence>MIRLYIIGLFILIIAIIANGLIIKIGLKSWYDLFALLDKFGTGAFKELSILDYVWLFVGYPLVLGCGYWIGKTLHKLIFN</sequence>
<dbReference type="Pfam" id="PF24717">
    <property type="entry name" value="DUF7672"/>
    <property type="match status" value="1"/>
</dbReference>
<protein>
    <submittedName>
        <fullName evidence="2">Uncharacterized protein</fullName>
    </submittedName>
</protein>
<proteinExistence type="predicted"/>
<feature type="transmembrane region" description="Helical" evidence="1">
    <location>
        <begin position="48"/>
        <end position="70"/>
    </location>
</feature>
<accession>A0ABS7XVM6</accession>
<keyword evidence="1" id="KW-0472">Membrane</keyword>
<dbReference type="RefSeq" id="WP_224528829.1">
    <property type="nucleotide sequence ID" value="NZ_JAIUJR010000006.1"/>
</dbReference>
<dbReference type="EMBL" id="JAIUJR010000006">
    <property type="protein sequence ID" value="MCA0132881.1"/>
    <property type="molecule type" value="Genomic_DNA"/>
</dbReference>
<keyword evidence="1" id="KW-1133">Transmembrane helix</keyword>
<gene>
    <name evidence="2" type="ORF">LBU54_09840</name>
</gene>
<dbReference type="Proteomes" id="UP001198901">
    <property type="component" value="Unassembled WGS sequence"/>
</dbReference>
<evidence type="ECO:0000256" key="1">
    <source>
        <dbReference type="SAM" id="Phobius"/>
    </source>
</evidence>
<evidence type="ECO:0000313" key="3">
    <source>
        <dbReference type="Proteomes" id="UP001198901"/>
    </source>
</evidence>
<feature type="transmembrane region" description="Helical" evidence="1">
    <location>
        <begin position="6"/>
        <end position="27"/>
    </location>
</feature>
<dbReference type="InterPro" id="IPR056089">
    <property type="entry name" value="DUF7672"/>
</dbReference>
<organism evidence="2 3">
    <name type="scientific">Winogradskyella alexanderae</name>
    <dbReference type="NCBI Taxonomy" id="2877123"/>
    <lineage>
        <taxon>Bacteria</taxon>
        <taxon>Pseudomonadati</taxon>
        <taxon>Bacteroidota</taxon>
        <taxon>Flavobacteriia</taxon>
        <taxon>Flavobacteriales</taxon>
        <taxon>Flavobacteriaceae</taxon>
        <taxon>Winogradskyella</taxon>
    </lineage>
</organism>
<comment type="caution">
    <text evidence="2">The sequence shown here is derived from an EMBL/GenBank/DDBJ whole genome shotgun (WGS) entry which is preliminary data.</text>
</comment>
<reference evidence="3" key="1">
    <citation type="submission" date="2023-07" db="EMBL/GenBank/DDBJ databases">
        <authorList>
            <person name="Yue Y."/>
        </authorList>
    </citation>
    <scope>NUCLEOTIDE SEQUENCE [LARGE SCALE GENOMIC DNA]</scope>
    <source>
        <strain evidence="3">D23</strain>
    </source>
</reference>